<evidence type="ECO:0000256" key="1">
    <source>
        <dbReference type="SAM" id="SignalP"/>
    </source>
</evidence>
<dbReference type="RefSeq" id="WP_094236226.1">
    <property type="nucleotide sequence ID" value="NZ_CP022657.1"/>
</dbReference>
<gene>
    <name evidence="2" type="ORF">CIG75_08240</name>
</gene>
<organism evidence="2 3">
    <name type="scientific">Tumebacillus algifaecis</name>
    <dbReference type="NCBI Taxonomy" id="1214604"/>
    <lineage>
        <taxon>Bacteria</taxon>
        <taxon>Bacillati</taxon>
        <taxon>Bacillota</taxon>
        <taxon>Bacilli</taxon>
        <taxon>Bacillales</taxon>
        <taxon>Alicyclobacillaceae</taxon>
        <taxon>Tumebacillus</taxon>
    </lineage>
</organism>
<dbReference type="InterPro" id="IPR016181">
    <property type="entry name" value="Acyl_CoA_acyltransferase"/>
</dbReference>
<keyword evidence="1" id="KW-0732">Signal</keyword>
<dbReference type="EMBL" id="CP022657">
    <property type="protein sequence ID" value="ASS74977.1"/>
    <property type="molecule type" value="Genomic_DNA"/>
</dbReference>
<name>A0A223D0U5_9BACL</name>
<dbReference type="OrthoDB" id="2381086at2"/>
<dbReference type="KEGG" id="tab:CIG75_08240"/>
<dbReference type="SUPFAM" id="SSF55729">
    <property type="entry name" value="Acyl-CoA N-acyltransferases (Nat)"/>
    <property type="match status" value="1"/>
</dbReference>
<protein>
    <submittedName>
        <fullName evidence="2">Uncharacterized protein</fullName>
    </submittedName>
</protein>
<accession>A0A223D0U5</accession>
<reference evidence="2 3" key="1">
    <citation type="journal article" date="2015" name="Int. J. Syst. Evol. Microbiol.">
        <title>Tumebacillus algifaecis sp. nov., isolated from decomposing algal scum.</title>
        <authorList>
            <person name="Wu Y.F."/>
            <person name="Zhang B."/>
            <person name="Xing P."/>
            <person name="Wu Q.L."/>
            <person name="Liu S.J."/>
        </authorList>
    </citation>
    <scope>NUCLEOTIDE SEQUENCE [LARGE SCALE GENOMIC DNA]</scope>
    <source>
        <strain evidence="2 3">THMBR28</strain>
    </source>
</reference>
<evidence type="ECO:0000313" key="3">
    <source>
        <dbReference type="Proteomes" id="UP000214688"/>
    </source>
</evidence>
<feature type="chain" id="PRO_5012759041" evidence="1">
    <location>
        <begin position="28"/>
        <end position="308"/>
    </location>
</feature>
<dbReference type="AlphaFoldDB" id="A0A223D0U5"/>
<evidence type="ECO:0000313" key="2">
    <source>
        <dbReference type="EMBL" id="ASS74977.1"/>
    </source>
</evidence>
<sequence length="308" mass="33885">MGQKIRTITMLMILFATSSAISTLAEAPVTATQPAQQRQKDLNIRTPQLSEAPDITALLQRVAKLSEFSGWQGATAQFVRVLHNTVGRQNALLYHIQSDGQPAGYVVTTPDGQRLFEFGRQQARMPPEEVESQLLESGYLYAGPMLHLVYYGHDHDGATLDLYNLLTGETLPWGEVRSKVPVMDVAQTSPILAEYDVASSTSTESDALYATGRFGQFQLQAANQKGVYPLQTYAAGDTFSAPSYIVYDAIPGKLYVTLQVTKVVALESGRYVKVQDPFAQDRAAVYIDSRFPVNVFLTESSATYTQPK</sequence>
<dbReference type="Proteomes" id="UP000214688">
    <property type="component" value="Chromosome"/>
</dbReference>
<feature type="signal peptide" evidence="1">
    <location>
        <begin position="1"/>
        <end position="27"/>
    </location>
</feature>
<proteinExistence type="predicted"/>
<keyword evidence="3" id="KW-1185">Reference proteome</keyword>